<accession>A0A6C0U280</accession>
<protein>
    <submittedName>
        <fullName evidence="1">Uncharacterized protein</fullName>
    </submittedName>
</protein>
<organism evidence="1 2">
    <name type="scientific">Kineobactrum salinum</name>
    <dbReference type="NCBI Taxonomy" id="2708301"/>
    <lineage>
        <taxon>Bacteria</taxon>
        <taxon>Pseudomonadati</taxon>
        <taxon>Pseudomonadota</taxon>
        <taxon>Gammaproteobacteria</taxon>
        <taxon>Cellvibrionales</taxon>
        <taxon>Halieaceae</taxon>
        <taxon>Kineobactrum</taxon>
    </lineage>
</organism>
<sequence>MSLLLEGRRDADWDEVMLQLGRWLTRHLGDPVLPAWVAGRSTGLHPHFADLLRERLAELEQLLADGSQQQLERIVAAAPRAIPGPFERCLWRLLLAGRLPEVAQETRLLDCLAQIRRDGAGASTRMLLRDLLRPCVAPAGMTGETGPQPGWVDRPGRQSWMLVLAGGDPAAAILRAQRDDPAWQQQLPDLLPEFNALLQDARALAGELAAAQAAAEELQSRDNGILVEEQRSPALQVLKELARDAWLATVESDPERAGQVAADQQELLVAAAEEPPARAVSPAPGSRRELVAWLRENPGSEDGADDDWLLRCRADFLISAYALYALAQEGIWPTPRWRDGLRIWAEEEFLGRSWRYVAPVLNDAPDTVLQALAGHLGPWLRATARSLDGHEAIFTGLCHRILLQDYPPPVRPDSDQADTVDPVSQAARHPVGLVTLALLDWWYTTGPVDGAGLPDLLEPVFTALCMDQSEALRHGRVLLAAHAVALYRAAPVWAEAQLLPLLRWQQPTLEAALAWQGFLQAPRVYRPLLPVIGSALLDTAAHYRELGKAGEQYAAFLTLVALERDGAVPGTELATALAQLPVEGLRQSARTLAGALAGAGEQRAEYWRHRVQPCLRELWPPLRPEQLPELADSLAELCTEAGSCFPEALQQLRPWLQAVRFPDHLLQQLQAAGLCRQFPRDSLELMAAVIDDRDRFGPDQLQQCLEAIRQANPELASDHRFVHLWGLTDSRGVA</sequence>
<name>A0A6C0U280_9GAMM</name>
<evidence type="ECO:0000313" key="2">
    <source>
        <dbReference type="Proteomes" id="UP000477680"/>
    </source>
</evidence>
<reference evidence="1 2" key="1">
    <citation type="submission" date="2020-02" db="EMBL/GenBank/DDBJ databases">
        <title>Genome sequencing for Kineobactrum sp. M2.</title>
        <authorList>
            <person name="Park S.-J."/>
        </authorList>
    </citation>
    <scope>NUCLEOTIDE SEQUENCE [LARGE SCALE GENOMIC DNA]</scope>
    <source>
        <strain evidence="1 2">M2</strain>
    </source>
</reference>
<dbReference type="EMBL" id="CP048711">
    <property type="protein sequence ID" value="QIB65579.1"/>
    <property type="molecule type" value="Genomic_DNA"/>
</dbReference>
<keyword evidence="2" id="KW-1185">Reference proteome</keyword>
<proteinExistence type="predicted"/>
<dbReference type="KEGG" id="kim:G3T16_09345"/>
<dbReference type="RefSeq" id="WP_163494907.1">
    <property type="nucleotide sequence ID" value="NZ_CP048711.1"/>
</dbReference>
<dbReference type="AlphaFoldDB" id="A0A6C0U280"/>
<gene>
    <name evidence="1" type="ORF">G3T16_09345</name>
</gene>
<evidence type="ECO:0000313" key="1">
    <source>
        <dbReference type="EMBL" id="QIB65579.1"/>
    </source>
</evidence>
<dbReference type="Proteomes" id="UP000477680">
    <property type="component" value="Chromosome"/>
</dbReference>